<feature type="non-terminal residue" evidence="1">
    <location>
        <position position="20"/>
    </location>
</feature>
<evidence type="ECO:0000313" key="1">
    <source>
        <dbReference type="EMBL" id="KAA6304911.1"/>
    </source>
</evidence>
<comment type="caution">
    <text evidence="1">The sequence shown here is derived from an EMBL/GenBank/DDBJ whole genome shotgun (WGS) entry which is preliminary data.</text>
</comment>
<dbReference type="AlphaFoldDB" id="A0A5J4P887"/>
<proteinExistence type="predicted"/>
<dbReference type="EMBL" id="SNRY01011126">
    <property type="protein sequence ID" value="KAA6304911.1"/>
    <property type="molecule type" value="Genomic_DNA"/>
</dbReference>
<accession>A0A5J4P887</accession>
<name>A0A5J4P887_9ZZZZ</name>
<organism evidence="1">
    <name type="scientific">termite gut metagenome</name>
    <dbReference type="NCBI Taxonomy" id="433724"/>
    <lineage>
        <taxon>unclassified sequences</taxon>
        <taxon>metagenomes</taxon>
        <taxon>organismal metagenomes</taxon>
    </lineage>
</organism>
<gene>
    <name evidence="1" type="ORF">EZS27_043437</name>
</gene>
<reference evidence="1" key="1">
    <citation type="submission" date="2019-03" db="EMBL/GenBank/DDBJ databases">
        <title>Single cell metagenomics reveals metabolic interactions within the superorganism composed of flagellate Streblomastix strix and complex community of Bacteroidetes bacteria on its surface.</title>
        <authorList>
            <person name="Treitli S.C."/>
            <person name="Kolisko M."/>
            <person name="Husnik F."/>
            <person name="Keeling P."/>
            <person name="Hampl V."/>
        </authorList>
    </citation>
    <scope>NUCLEOTIDE SEQUENCE</scope>
    <source>
        <strain evidence="1">STM</strain>
    </source>
</reference>
<sequence length="20" mass="2096">MAGIGFYALHGLEMLTGESV</sequence>
<protein>
    <submittedName>
        <fullName evidence="1">Uncharacterized protein</fullName>
    </submittedName>
</protein>